<keyword evidence="6" id="KW-1185">Reference proteome</keyword>
<feature type="compositionally biased region" description="Acidic residues" evidence="3">
    <location>
        <begin position="19"/>
        <end position="29"/>
    </location>
</feature>
<gene>
    <name evidence="5" type="ORF">K460DRAFT_406399</name>
</gene>
<feature type="region of interest" description="Disordered" evidence="3">
    <location>
        <begin position="1"/>
        <end position="32"/>
    </location>
</feature>
<evidence type="ECO:0000259" key="4">
    <source>
        <dbReference type="Pfam" id="PF13907"/>
    </source>
</evidence>
<feature type="domain" description="Chromodomain-helicase-DNA-binding protein 1-like C-terminal" evidence="4">
    <location>
        <begin position="143"/>
        <end position="241"/>
    </location>
</feature>
<dbReference type="Proteomes" id="UP000800039">
    <property type="component" value="Unassembled WGS sequence"/>
</dbReference>
<comment type="caution">
    <text evidence="5">The sequence shown here is derived from an EMBL/GenBank/DDBJ whole genome shotgun (WGS) entry which is preliminary data.</text>
</comment>
<protein>
    <recommendedName>
        <fullName evidence="4">Chromodomain-helicase-DNA-binding protein 1-like C-terminal domain-containing protein</fullName>
    </recommendedName>
</protein>
<reference evidence="5" key="1">
    <citation type="submission" date="2020-01" db="EMBL/GenBank/DDBJ databases">
        <authorList>
            <consortium name="DOE Joint Genome Institute"/>
            <person name="Haridas S."/>
            <person name="Albert R."/>
            <person name="Binder M."/>
            <person name="Bloem J."/>
            <person name="Labutti K."/>
            <person name="Salamov A."/>
            <person name="Andreopoulos B."/>
            <person name="Baker S.E."/>
            <person name="Barry K."/>
            <person name="Bills G."/>
            <person name="Bluhm B.H."/>
            <person name="Cannon C."/>
            <person name="Castanera R."/>
            <person name="Culley D.E."/>
            <person name="Daum C."/>
            <person name="Ezra D."/>
            <person name="Gonzalez J.B."/>
            <person name="Henrissat B."/>
            <person name="Kuo A."/>
            <person name="Liang C."/>
            <person name="Lipzen A."/>
            <person name="Lutzoni F."/>
            <person name="Magnuson J."/>
            <person name="Mondo S."/>
            <person name="Nolan M."/>
            <person name="Ohm R."/>
            <person name="Pangilinan J."/>
            <person name="Park H.-J."/>
            <person name="Ramirez L."/>
            <person name="Alfaro M."/>
            <person name="Sun H."/>
            <person name="Tritt A."/>
            <person name="Yoshinaga Y."/>
            <person name="Zwiers L.-H."/>
            <person name="Turgeon B.G."/>
            <person name="Goodwin S.B."/>
            <person name="Spatafora J.W."/>
            <person name="Crous P.W."/>
            <person name="Grigoriev I.V."/>
        </authorList>
    </citation>
    <scope>NUCLEOTIDE SEQUENCE</scope>
    <source>
        <strain evidence="5">CBS 394.84</strain>
    </source>
</reference>
<evidence type="ECO:0000313" key="5">
    <source>
        <dbReference type="EMBL" id="KAF1846177.1"/>
    </source>
</evidence>
<keyword evidence="2" id="KW-0539">Nucleus</keyword>
<evidence type="ECO:0000256" key="3">
    <source>
        <dbReference type="SAM" id="MobiDB-lite"/>
    </source>
</evidence>
<dbReference type="GO" id="GO:0005634">
    <property type="term" value="C:nucleus"/>
    <property type="evidence" value="ECO:0007669"/>
    <property type="project" value="UniProtKB-SubCell"/>
</dbReference>
<dbReference type="RefSeq" id="XP_040788740.1">
    <property type="nucleotide sequence ID" value="XM_040936951.1"/>
</dbReference>
<evidence type="ECO:0000313" key="6">
    <source>
        <dbReference type="Proteomes" id="UP000800039"/>
    </source>
</evidence>
<evidence type="ECO:0000256" key="1">
    <source>
        <dbReference type="ARBA" id="ARBA00004123"/>
    </source>
</evidence>
<dbReference type="InterPro" id="IPR025260">
    <property type="entry name" value="CHD1-like_C"/>
</dbReference>
<dbReference type="GeneID" id="63854201"/>
<evidence type="ECO:0000256" key="2">
    <source>
        <dbReference type="ARBA" id="ARBA00023242"/>
    </source>
</evidence>
<sequence>MYEAAAEVDPTPPFAVEESANEEASDADEPSILRKFNGVWEVGNHDASSVQPAASAHDPPLSFAGTDLPPIDSLSLVAIYALQSLELNTSKERGPLRKSPPQSAPELESPTNKLDTDSEMQTDARDGEHSQATPPLITLSRAEQAQMETYLTPVHAKLCSLKATTPESLPPYNPRLRTNSHAQVIKSRLLPVGEFIVRLLAQAPEEKRGMLELKLCRHIAVEYWPLPVTDMTHLRIQEMYRNAMFRKAAQATGEKGSPHSLEPGSGSAQHQPNPRPGGVADPQQDAHPVTEAIEGTREMDE</sequence>
<organism evidence="5 6">
    <name type="scientific">Cucurbitaria berberidis CBS 394.84</name>
    <dbReference type="NCBI Taxonomy" id="1168544"/>
    <lineage>
        <taxon>Eukaryota</taxon>
        <taxon>Fungi</taxon>
        <taxon>Dikarya</taxon>
        <taxon>Ascomycota</taxon>
        <taxon>Pezizomycotina</taxon>
        <taxon>Dothideomycetes</taxon>
        <taxon>Pleosporomycetidae</taxon>
        <taxon>Pleosporales</taxon>
        <taxon>Pleosporineae</taxon>
        <taxon>Cucurbitariaceae</taxon>
        <taxon>Cucurbitaria</taxon>
    </lineage>
</organism>
<dbReference type="EMBL" id="ML976616">
    <property type="protein sequence ID" value="KAF1846177.1"/>
    <property type="molecule type" value="Genomic_DNA"/>
</dbReference>
<proteinExistence type="predicted"/>
<accession>A0A9P4GJ08</accession>
<name>A0A9P4GJ08_9PLEO</name>
<dbReference type="OrthoDB" id="3801079at2759"/>
<comment type="subcellular location">
    <subcellularLocation>
        <location evidence="1">Nucleus</location>
    </subcellularLocation>
</comment>
<dbReference type="AlphaFoldDB" id="A0A9P4GJ08"/>
<dbReference type="Pfam" id="PF13907">
    <property type="entry name" value="CHD1-like_C"/>
    <property type="match status" value="1"/>
</dbReference>
<feature type="region of interest" description="Disordered" evidence="3">
    <location>
        <begin position="91"/>
        <end position="135"/>
    </location>
</feature>
<feature type="region of interest" description="Disordered" evidence="3">
    <location>
        <begin position="248"/>
        <end position="301"/>
    </location>
</feature>